<protein>
    <submittedName>
        <fullName evidence="3">T9SS type A sorting domain-containing protein</fullName>
    </submittedName>
</protein>
<proteinExistence type="predicted"/>
<feature type="signal peptide" evidence="1">
    <location>
        <begin position="1"/>
        <end position="20"/>
    </location>
</feature>
<sequence>MLIKLYFSLALFSLSAPTIGQIMQIKNEVAETPREISFLDSTFVWTENHLYCCAGGSQSFKYTFDSQPTMLAGKTYFELLQAEEENSEEWGNTGNYIRSENNVVYLYQSPNEVELYNFNLMIGDTFQYALPEIVDSINNIILLNGEIRKQWKLRCIYDDPETAIYSEWIQGIGNVNGLFAVNDATNCSADGDGSDIVCMYRNDTLIYDDPLIDGCWFLPTTTQEVKQDFIVFAPNPTTDFINILGLKEDKVNIRIYNVMGQQVCGIDKKSIDVRDFSPGYYYAFILFNDRHSVLQGFIKY</sequence>
<dbReference type="Proteomes" id="UP000808337">
    <property type="component" value="Unassembled WGS sequence"/>
</dbReference>
<dbReference type="Pfam" id="PF18962">
    <property type="entry name" value="Por_Secre_tail"/>
    <property type="match status" value="1"/>
</dbReference>
<organism evidence="3 4">
    <name type="scientific">Candidatus Opimibacter skivensis</name>
    <dbReference type="NCBI Taxonomy" id="2982028"/>
    <lineage>
        <taxon>Bacteria</taxon>
        <taxon>Pseudomonadati</taxon>
        <taxon>Bacteroidota</taxon>
        <taxon>Saprospiria</taxon>
        <taxon>Saprospirales</taxon>
        <taxon>Saprospiraceae</taxon>
        <taxon>Candidatus Opimibacter</taxon>
    </lineage>
</organism>
<dbReference type="InterPro" id="IPR026444">
    <property type="entry name" value="Secre_tail"/>
</dbReference>
<evidence type="ECO:0000313" key="3">
    <source>
        <dbReference type="EMBL" id="MBK9981842.1"/>
    </source>
</evidence>
<keyword evidence="1" id="KW-0732">Signal</keyword>
<reference evidence="3 4" key="1">
    <citation type="submission" date="2020-10" db="EMBL/GenBank/DDBJ databases">
        <title>Connecting structure to function with the recovery of over 1000 high-quality activated sludge metagenome-assembled genomes encoding full-length rRNA genes using long-read sequencing.</title>
        <authorList>
            <person name="Singleton C.M."/>
            <person name="Petriglieri F."/>
            <person name="Kristensen J.M."/>
            <person name="Kirkegaard R.H."/>
            <person name="Michaelsen T.Y."/>
            <person name="Andersen M.H."/>
            <person name="Karst S.M."/>
            <person name="Dueholm M.S."/>
            <person name="Nielsen P.H."/>
            <person name="Albertsen M."/>
        </authorList>
    </citation>
    <scope>NUCLEOTIDE SEQUENCE [LARGE SCALE GENOMIC DNA]</scope>
    <source>
        <strain evidence="3">Ribe_18-Q3-R11-54_MAXAC.273</strain>
    </source>
</reference>
<dbReference type="EMBL" id="JADKGY010000001">
    <property type="protein sequence ID" value="MBK9981842.1"/>
    <property type="molecule type" value="Genomic_DNA"/>
</dbReference>
<dbReference type="NCBIfam" id="TIGR04183">
    <property type="entry name" value="Por_Secre_tail"/>
    <property type="match status" value="1"/>
</dbReference>
<evidence type="ECO:0000256" key="1">
    <source>
        <dbReference type="SAM" id="SignalP"/>
    </source>
</evidence>
<dbReference type="AlphaFoldDB" id="A0A9D7SRQ2"/>
<feature type="domain" description="Secretion system C-terminal sorting" evidence="2">
    <location>
        <begin position="234"/>
        <end position="285"/>
    </location>
</feature>
<feature type="chain" id="PRO_5038715276" evidence="1">
    <location>
        <begin position="21"/>
        <end position="300"/>
    </location>
</feature>
<comment type="caution">
    <text evidence="3">The sequence shown here is derived from an EMBL/GenBank/DDBJ whole genome shotgun (WGS) entry which is preliminary data.</text>
</comment>
<name>A0A9D7SRQ2_9BACT</name>
<evidence type="ECO:0000313" key="4">
    <source>
        <dbReference type="Proteomes" id="UP000808337"/>
    </source>
</evidence>
<gene>
    <name evidence="3" type="ORF">IPP15_05355</name>
</gene>
<accession>A0A9D7SRQ2</accession>
<evidence type="ECO:0000259" key="2">
    <source>
        <dbReference type="Pfam" id="PF18962"/>
    </source>
</evidence>